<dbReference type="Proteomes" id="UP000663124">
    <property type="component" value="Plasmid p5"/>
</dbReference>
<organism evidence="1 2">
    <name type="scientific">Leptospira interrogans serovar Canicola</name>
    <dbReference type="NCBI Taxonomy" id="211880"/>
    <lineage>
        <taxon>Bacteria</taxon>
        <taxon>Pseudomonadati</taxon>
        <taxon>Spirochaetota</taxon>
        <taxon>Spirochaetia</taxon>
        <taxon>Leptospirales</taxon>
        <taxon>Leptospiraceae</taxon>
        <taxon>Leptospira</taxon>
    </lineage>
</organism>
<dbReference type="RefSeq" id="WP_017853858.1">
    <property type="nucleotide sequence ID" value="NZ_CP043889.1"/>
</dbReference>
<dbReference type="EMBL" id="CP043889">
    <property type="protein sequence ID" value="QOI45159.1"/>
    <property type="molecule type" value="Genomic_DNA"/>
</dbReference>
<geneLocation type="plasmid" evidence="1 2">
    <name>p5</name>
</geneLocation>
<accession>A0AAQ0B1F6</accession>
<evidence type="ECO:0000313" key="2">
    <source>
        <dbReference type="Proteomes" id="UP000663124"/>
    </source>
</evidence>
<evidence type="ECO:0000313" key="1">
    <source>
        <dbReference type="EMBL" id="QOI45159.1"/>
    </source>
</evidence>
<name>A0AAQ0B1F6_LEPIR</name>
<protein>
    <submittedName>
        <fullName evidence="1">Uncharacterized protein</fullName>
    </submittedName>
</protein>
<keyword evidence="1" id="KW-0614">Plasmid</keyword>
<sequence>MIGNTSSFQPIPLRGIQKFDDLFTKIKQYWDLYSKKINYIRYLRRADLTEFPEERAYAIGAFYDTSESIRRIRQAIHEAPKIQRRPASFQLSWKGKIDQITGGDSNIFYGPKLAKSFLIRQSVIADIDELGLYLDTQPYNARLNTPNLGHIMINLNTSVTPSDTILNQVGALLRPIKNLYMSIEIGILGHYQYGNFEIGKNEIGGNNFILGSGQNISGDYFLPLRSI</sequence>
<reference evidence="1" key="1">
    <citation type="submission" date="2019-09" db="EMBL/GenBank/DDBJ databases">
        <title>Comparative Genomics of Leptospira interrogans Reveals Genome Plasticity - A Common Adaptive Strategy for Survival in Various Hosts.</title>
        <authorList>
            <person name="Ramli S.R."/>
            <person name="Bunk B."/>
            <person name="Goris M."/>
            <person name="Bhuju S."/>
            <person name="Jarek M."/>
            <person name="Sproer C."/>
            <person name="Mustakim S."/>
            <person name="Strommenger B."/>
            <person name="Pessler F."/>
        </authorList>
    </citation>
    <scope>NUCLEOTIDE SEQUENCE</scope>
    <source>
        <strain evidence="1">782</strain>
        <plasmid evidence="1">p5</plasmid>
    </source>
</reference>
<gene>
    <name evidence="1" type="ORF">Lepto782_23575</name>
</gene>
<dbReference type="AlphaFoldDB" id="A0AAQ0B1F6"/>
<proteinExistence type="predicted"/>